<evidence type="ECO:0000259" key="1">
    <source>
        <dbReference type="Pfam" id="PF13480"/>
    </source>
</evidence>
<dbReference type="Pfam" id="PF13480">
    <property type="entry name" value="Acetyltransf_6"/>
    <property type="match status" value="1"/>
</dbReference>
<dbReference type="EMBL" id="LMTZ01000133">
    <property type="protein sequence ID" value="KST63712.1"/>
    <property type="molecule type" value="Genomic_DNA"/>
</dbReference>
<proteinExistence type="predicted"/>
<dbReference type="InterPro" id="IPR038740">
    <property type="entry name" value="BioF2-like_GNAT_dom"/>
</dbReference>
<evidence type="ECO:0000313" key="2">
    <source>
        <dbReference type="EMBL" id="KST63712.1"/>
    </source>
</evidence>
<dbReference type="OrthoDB" id="508458at2"/>
<accession>A0A0V7ZGK7</accession>
<reference evidence="2 4" key="1">
    <citation type="journal article" date="2015" name="Genome Announc.">
        <title>Draft Genome of the Euendolithic (true boring) Cyanobacterium Mastigocoleus testarum strain BC008.</title>
        <authorList>
            <person name="Guida B.S."/>
            <person name="Garcia-Pichel F."/>
        </authorList>
    </citation>
    <scope>NUCLEOTIDE SEQUENCE [LARGE SCALE GENOMIC DNA]</scope>
    <source>
        <strain evidence="2 4">BC008</strain>
    </source>
</reference>
<gene>
    <name evidence="3" type="ORF">BC008_03275</name>
    <name evidence="2" type="ORF">BC008_14740</name>
</gene>
<evidence type="ECO:0000313" key="3">
    <source>
        <dbReference type="EMBL" id="KST69224.1"/>
    </source>
</evidence>
<comment type="caution">
    <text evidence="2">The sequence shown here is derived from an EMBL/GenBank/DDBJ whole genome shotgun (WGS) entry which is preliminary data.</text>
</comment>
<dbReference type="Proteomes" id="UP000053372">
    <property type="component" value="Unassembled WGS sequence"/>
</dbReference>
<dbReference type="EMBL" id="LMTZ01000032">
    <property type="protein sequence ID" value="KST69224.1"/>
    <property type="molecule type" value="Genomic_DNA"/>
</dbReference>
<dbReference type="AlphaFoldDB" id="A0A0V7ZGK7"/>
<organism evidence="2 4">
    <name type="scientific">Mastigocoleus testarum BC008</name>
    <dbReference type="NCBI Taxonomy" id="371196"/>
    <lineage>
        <taxon>Bacteria</taxon>
        <taxon>Bacillati</taxon>
        <taxon>Cyanobacteriota</taxon>
        <taxon>Cyanophyceae</taxon>
        <taxon>Nostocales</taxon>
        <taxon>Hapalosiphonaceae</taxon>
        <taxon>Mastigocoleus</taxon>
    </lineage>
</organism>
<sequence>MLAYKKKLNKKQLQIKVVQSFEELNFHANKWNQLTFEAPQQLPMSSIAWVSSYFEHYLEDDESWACLFAYDGDELVGVMPLVIKLRRLLGFKFALLGTHRSAQTCSIDLLTKQGEENIVIPFLIDAAIEYFPYQVGIIFDRLPENSPTIGVLEKLSGFTLTEELDSVGAFLRIRDNFAEYRGSLSGNFRSNLNKASKKLHKLPDVKFSFLSENKATAEYLTQLIEVEAKSWKKDAGTAIIDSPTAIAFYQSLTQRLSNAGFLEWHILEAEGKTIAINLAVRLKRLILIWKLAYDPAYSKCSPGSMLLEEAVKLACESEDIDEINLMTDHSWYDNWKMEKRLYYNLRLYSHKPIPFIFGYLTTSTYQIIRSCKYKLLSLSRKIFSFSQS</sequence>
<dbReference type="Gene3D" id="3.40.630.30">
    <property type="match status" value="1"/>
</dbReference>
<name>A0A0V7ZGK7_9CYAN</name>
<feature type="domain" description="BioF2-like acetyltransferase" evidence="1">
    <location>
        <begin position="187"/>
        <end position="330"/>
    </location>
</feature>
<dbReference type="SUPFAM" id="SSF55729">
    <property type="entry name" value="Acyl-CoA N-acyltransferases (Nat)"/>
    <property type="match status" value="1"/>
</dbReference>
<evidence type="ECO:0000313" key="4">
    <source>
        <dbReference type="Proteomes" id="UP000053372"/>
    </source>
</evidence>
<keyword evidence="4" id="KW-1185">Reference proteome</keyword>
<protein>
    <recommendedName>
        <fullName evidence="1">BioF2-like acetyltransferase domain-containing protein</fullName>
    </recommendedName>
</protein>
<dbReference type="RefSeq" id="WP_027844882.1">
    <property type="nucleotide sequence ID" value="NZ_LMTZ01000032.1"/>
</dbReference>
<dbReference type="InterPro" id="IPR016181">
    <property type="entry name" value="Acyl_CoA_acyltransferase"/>
</dbReference>